<dbReference type="Proteomes" id="UP000185124">
    <property type="component" value="Unassembled WGS sequence"/>
</dbReference>
<evidence type="ECO:0000313" key="4">
    <source>
        <dbReference type="Proteomes" id="UP000185124"/>
    </source>
</evidence>
<organism evidence="3 4">
    <name type="scientific">Micromonospora cremea</name>
    <dbReference type="NCBI Taxonomy" id="709881"/>
    <lineage>
        <taxon>Bacteria</taxon>
        <taxon>Bacillati</taxon>
        <taxon>Actinomycetota</taxon>
        <taxon>Actinomycetes</taxon>
        <taxon>Micromonosporales</taxon>
        <taxon>Micromonosporaceae</taxon>
        <taxon>Micromonospora</taxon>
    </lineage>
</organism>
<dbReference type="EMBL" id="FSQT01000002">
    <property type="protein sequence ID" value="SIN35398.1"/>
    <property type="molecule type" value="Genomic_DNA"/>
</dbReference>
<feature type="transmembrane region" description="Helical" evidence="2">
    <location>
        <begin position="27"/>
        <end position="49"/>
    </location>
</feature>
<protein>
    <submittedName>
        <fullName evidence="3">Uncharacterized protein</fullName>
    </submittedName>
</protein>
<dbReference type="AlphaFoldDB" id="A0A1N6AN93"/>
<name>A0A1N6AN93_9ACTN</name>
<keyword evidence="2" id="KW-0812">Transmembrane</keyword>
<keyword evidence="2" id="KW-1133">Transmembrane helix</keyword>
<dbReference type="STRING" id="709881.SAMN04489832_5801"/>
<feature type="region of interest" description="Disordered" evidence="1">
    <location>
        <begin position="73"/>
        <end position="99"/>
    </location>
</feature>
<keyword evidence="2" id="KW-0472">Membrane</keyword>
<evidence type="ECO:0000256" key="1">
    <source>
        <dbReference type="SAM" id="MobiDB-lite"/>
    </source>
</evidence>
<evidence type="ECO:0000256" key="2">
    <source>
        <dbReference type="SAM" id="Phobius"/>
    </source>
</evidence>
<sequence length="209" mass="21823">MHVVRDDGELPAGQDGSGRRWLGRTRLVLVLCGAVVAVVAATAGVRWFVGEPDPAAGGKRSIGYGCPVFGSDPGPPKECGPPAALDPRRAPVTEGQRTAVRDRARAIRLAASHAGWCMTGAQPECARQPASHEPTQHDVDAARLWLSRTEASASTARLARQGDPGHVGGLLYAARLDDVCVIGHFEQVPSGVSGEEIVGLLPDGTCLPD</sequence>
<keyword evidence="4" id="KW-1185">Reference proteome</keyword>
<reference evidence="4" key="1">
    <citation type="submission" date="2016-12" db="EMBL/GenBank/DDBJ databases">
        <authorList>
            <person name="Varghese N."/>
            <person name="Submissions S."/>
        </authorList>
    </citation>
    <scope>NUCLEOTIDE SEQUENCE [LARGE SCALE GENOMIC DNA]</scope>
    <source>
        <strain evidence="4">DSM 45599</strain>
    </source>
</reference>
<gene>
    <name evidence="3" type="ORF">SAMN04489832_5801</name>
</gene>
<accession>A0A1N6AN93</accession>
<proteinExistence type="predicted"/>
<evidence type="ECO:0000313" key="3">
    <source>
        <dbReference type="EMBL" id="SIN35398.1"/>
    </source>
</evidence>